<feature type="region of interest" description="Disordered" evidence="4">
    <location>
        <begin position="605"/>
        <end position="633"/>
    </location>
</feature>
<name>A0AA38P3X6_9AGAR</name>
<comment type="similarity">
    <text evidence="1">Belongs to the 'GDXG' lipolytic enzyme family.</text>
</comment>
<evidence type="ECO:0000256" key="1">
    <source>
        <dbReference type="ARBA" id="ARBA00010515"/>
    </source>
</evidence>
<keyword evidence="2" id="KW-0378">Hydrolase</keyword>
<feature type="compositionally biased region" description="Low complexity" evidence="4">
    <location>
        <begin position="605"/>
        <end position="622"/>
    </location>
</feature>
<protein>
    <recommendedName>
        <fullName evidence="5">Alpha/beta hydrolase fold-3 domain-containing protein</fullName>
    </recommendedName>
</protein>
<dbReference type="GO" id="GO:0016787">
    <property type="term" value="F:hydrolase activity"/>
    <property type="evidence" value="ECO:0007669"/>
    <property type="project" value="UniProtKB-KW"/>
</dbReference>
<feature type="compositionally biased region" description="Basic and acidic residues" evidence="4">
    <location>
        <begin position="157"/>
        <end position="174"/>
    </location>
</feature>
<dbReference type="Proteomes" id="UP001163846">
    <property type="component" value="Unassembled WGS sequence"/>
</dbReference>
<evidence type="ECO:0000313" key="7">
    <source>
        <dbReference type="Proteomes" id="UP001163846"/>
    </source>
</evidence>
<dbReference type="PROSITE" id="PS01174">
    <property type="entry name" value="LIPASE_GDXG_SER"/>
    <property type="match status" value="1"/>
</dbReference>
<dbReference type="Pfam" id="PF07859">
    <property type="entry name" value="Abhydrolase_3"/>
    <property type="match status" value="2"/>
</dbReference>
<dbReference type="InterPro" id="IPR013094">
    <property type="entry name" value="AB_hydrolase_3"/>
</dbReference>
<evidence type="ECO:0000259" key="5">
    <source>
        <dbReference type="Pfam" id="PF07859"/>
    </source>
</evidence>
<dbReference type="PANTHER" id="PTHR48081">
    <property type="entry name" value="AB HYDROLASE SUPERFAMILY PROTEIN C4A8.06C"/>
    <property type="match status" value="1"/>
</dbReference>
<evidence type="ECO:0000256" key="3">
    <source>
        <dbReference type="PROSITE-ProRule" id="PRU10038"/>
    </source>
</evidence>
<dbReference type="EMBL" id="MU806390">
    <property type="protein sequence ID" value="KAJ3835656.1"/>
    <property type="molecule type" value="Genomic_DNA"/>
</dbReference>
<reference evidence="6" key="1">
    <citation type="submission" date="2022-08" db="EMBL/GenBank/DDBJ databases">
        <authorList>
            <consortium name="DOE Joint Genome Institute"/>
            <person name="Min B."/>
            <person name="Riley R."/>
            <person name="Sierra-Patev S."/>
            <person name="Naranjo-Ortiz M."/>
            <person name="Looney B."/>
            <person name="Konkel Z."/>
            <person name="Slot J.C."/>
            <person name="Sakamoto Y."/>
            <person name="Steenwyk J.L."/>
            <person name="Rokas A."/>
            <person name="Carro J."/>
            <person name="Camarero S."/>
            <person name="Ferreira P."/>
            <person name="Molpeceres G."/>
            <person name="Ruiz-Duenas F.J."/>
            <person name="Serrano A."/>
            <person name="Henrissat B."/>
            <person name="Drula E."/>
            <person name="Hughes K.W."/>
            <person name="Mata J.L."/>
            <person name="Ishikawa N.K."/>
            <person name="Vargas-Isla R."/>
            <person name="Ushijima S."/>
            <person name="Smith C.A."/>
            <person name="Ahrendt S."/>
            <person name="Andreopoulos W."/>
            <person name="He G."/>
            <person name="Labutti K."/>
            <person name="Lipzen A."/>
            <person name="Ng V."/>
            <person name="Sandor L."/>
            <person name="Barry K."/>
            <person name="Martinez A.T."/>
            <person name="Xiao Y."/>
            <person name="Gibbons J.G."/>
            <person name="Terashima K."/>
            <person name="Hibbett D.S."/>
            <person name="Grigoriev I.V."/>
        </authorList>
    </citation>
    <scope>NUCLEOTIDE SEQUENCE</scope>
    <source>
        <strain evidence="6">TFB9207</strain>
    </source>
</reference>
<evidence type="ECO:0000256" key="4">
    <source>
        <dbReference type="SAM" id="MobiDB-lite"/>
    </source>
</evidence>
<dbReference type="InterPro" id="IPR033140">
    <property type="entry name" value="Lipase_GDXG_put_SER_AS"/>
</dbReference>
<feature type="domain" description="Alpha/beta hydrolase fold-3" evidence="5">
    <location>
        <begin position="445"/>
        <end position="499"/>
    </location>
</feature>
<dbReference type="SUPFAM" id="SSF53474">
    <property type="entry name" value="alpha/beta-Hydrolases"/>
    <property type="match status" value="1"/>
</dbReference>
<comment type="caution">
    <text evidence="6">The sequence shown here is derived from an EMBL/GenBank/DDBJ whole genome shotgun (WGS) entry which is preliminary data.</text>
</comment>
<dbReference type="PANTHER" id="PTHR48081:SF5">
    <property type="entry name" value="ALPHA_BETA HYDROLASE FOLD-3 DOMAIN-CONTAINING PROTEIN"/>
    <property type="match status" value="1"/>
</dbReference>
<feature type="domain" description="Alpha/beta hydrolase fold-3" evidence="5">
    <location>
        <begin position="191"/>
        <end position="316"/>
    </location>
</feature>
<feature type="region of interest" description="Disordered" evidence="4">
    <location>
        <begin position="157"/>
        <end position="179"/>
    </location>
</feature>
<dbReference type="InterPro" id="IPR050300">
    <property type="entry name" value="GDXG_lipolytic_enzyme"/>
</dbReference>
<keyword evidence="7" id="KW-1185">Reference proteome</keyword>
<dbReference type="InterPro" id="IPR029058">
    <property type="entry name" value="AB_hydrolase_fold"/>
</dbReference>
<feature type="active site" evidence="3">
    <location>
        <position position="272"/>
    </location>
</feature>
<dbReference type="Gene3D" id="3.40.50.1820">
    <property type="entry name" value="alpha/beta hydrolase"/>
    <property type="match status" value="2"/>
</dbReference>
<evidence type="ECO:0000256" key="2">
    <source>
        <dbReference type="ARBA" id="ARBA00022801"/>
    </source>
</evidence>
<feature type="region of interest" description="Disordered" evidence="4">
    <location>
        <begin position="649"/>
        <end position="689"/>
    </location>
</feature>
<feature type="compositionally biased region" description="Low complexity" evidence="4">
    <location>
        <begin position="668"/>
        <end position="685"/>
    </location>
</feature>
<dbReference type="AlphaFoldDB" id="A0AA38P3X6"/>
<feature type="compositionally biased region" description="Polar residues" evidence="4">
    <location>
        <begin position="964"/>
        <end position="976"/>
    </location>
</feature>
<feature type="region of interest" description="Disordered" evidence="4">
    <location>
        <begin position="908"/>
        <end position="984"/>
    </location>
</feature>
<evidence type="ECO:0000313" key="6">
    <source>
        <dbReference type="EMBL" id="KAJ3835656.1"/>
    </source>
</evidence>
<accession>A0AA38P3X6</accession>
<sequence length="984" mass="107493">MTTSSLTRSVGLRVGPIVLGTLVKHYIEKVKRDFVQTNGSKEKEKNELVQLRQDELIYDEIFTVVKAFLEAATFHSVEDIQSFSNTRTPSPPWVHVVRVRVPMSSCDEAAKYLITALGGEETAVRVIGGVKWWQVRSLDGVDAQWITAKKDWQEAKRRYRDKEKTQREGKHEGTENESATYNQDMDMMRCILYAHGGGYYFGSVDQERYSIQRYARKINGRVFAINYRLAPQYPFPCAIQDLLAAYIYLIRPPPEASHMPVKPSHIVVAGDSAGGGLTLALLQVLRDASLPFPAGGVLISPWCDLTHSFPSIHTNTTTDVIPPYGLSLHKPSTLWPPPDEELAGRMRKGLRQRVRAVFKSDPDPNASVLTLGGSTLDPNISTAAVTDANSTPPGSGDVPSNMPINVGATTPLPAPNSSSYNANSLDSNSAHESVVFQAQNGEILSIQQQIQLYTTNALLGHPLVSPALGYLGGLPPLLVIVSDKEVLRDEGIYLAHKAAHPEQFPIRDATRALYPALDGIEERFQGKPTPVHLQVYDDTAHVLPVLFSFTTPAKYCFRAMAIFCKYVTGMPLFPSDTTQSSSQKTMGESSSAGVLSSLSSSITSALARSGTGTDTPDAAASPPTSPTSPRSIKSFTINGNSIFSIRNKSQKSTGVVPLPPSPLKSKDSIVSSSSSSPQIAAPSDARQNTERYAGDPIIYSESAEFPSLFTSLMIRERVSTRGVIRPLEPPSDLPALCIPPQLVGEISERAVRRYIEGRTLFDHKFSGTRKAIEQRRRKHLKKARQDTTKNMSALKGSVERERRRMRQETDSEDEDRDISPSHSPTRAPGSTPFNIETALLASSGWSWSWALDQNEHPPPSSLVARRDTHEALMLARIVDQAVLQDEQGGVMSANNLWSVIVGFLTPTGSGNGSGIRKSSGTGGPERDKGGQHVQTSPNHSKEKASPEGGNPSLNMTKISMAKIFSSSFSPKRTFSPSKREDVQP</sequence>
<gene>
    <name evidence="6" type="ORF">F5878DRAFT_542785</name>
</gene>
<proteinExistence type="inferred from homology"/>
<organism evidence="6 7">
    <name type="scientific">Lentinula raphanica</name>
    <dbReference type="NCBI Taxonomy" id="153919"/>
    <lineage>
        <taxon>Eukaryota</taxon>
        <taxon>Fungi</taxon>
        <taxon>Dikarya</taxon>
        <taxon>Basidiomycota</taxon>
        <taxon>Agaricomycotina</taxon>
        <taxon>Agaricomycetes</taxon>
        <taxon>Agaricomycetidae</taxon>
        <taxon>Agaricales</taxon>
        <taxon>Marasmiineae</taxon>
        <taxon>Omphalotaceae</taxon>
        <taxon>Lentinula</taxon>
    </lineage>
</organism>
<feature type="region of interest" description="Disordered" evidence="4">
    <location>
        <begin position="770"/>
        <end position="832"/>
    </location>
</feature>
<feature type="compositionally biased region" description="Basic and acidic residues" evidence="4">
    <location>
        <begin position="797"/>
        <end position="809"/>
    </location>
</feature>